<evidence type="ECO:0000256" key="3">
    <source>
        <dbReference type="ARBA" id="ARBA00022989"/>
    </source>
</evidence>
<evidence type="ECO:0000313" key="10">
    <source>
        <dbReference type="EMBL" id="KAK2557176.1"/>
    </source>
</evidence>
<feature type="transmembrane region" description="Helical" evidence="8">
    <location>
        <begin position="12"/>
        <end position="34"/>
    </location>
</feature>
<dbReference type="EMBL" id="JARQWQ010000051">
    <property type="protein sequence ID" value="KAK2557176.1"/>
    <property type="molecule type" value="Genomic_DNA"/>
</dbReference>
<dbReference type="AlphaFoldDB" id="A0AAD9V0Y9"/>
<dbReference type="SUPFAM" id="SSF81321">
    <property type="entry name" value="Family A G protein-coupled receptor-like"/>
    <property type="match status" value="1"/>
</dbReference>
<dbReference type="Gene3D" id="1.20.1070.10">
    <property type="entry name" value="Rhodopsin 7-helix transmembrane proteins"/>
    <property type="match status" value="1"/>
</dbReference>
<feature type="transmembrane region" description="Helical" evidence="8">
    <location>
        <begin position="221"/>
        <end position="246"/>
    </location>
</feature>
<keyword evidence="6 10" id="KW-0675">Receptor</keyword>
<evidence type="ECO:0000256" key="7">
    <source>
        <dbReference type="ARBA" id="ARBA00023224"/>
    </source>
</evidence>
<sequence length="335" mass="37386">MATATSTSVPYVIFLLFMIAFNLVGNSLVCLLILKNKAMKTSINWLLFHLAVVDLLVAVFFIPPCVVSHFIEHPDGMTGDILCKLITGGNLGLAAVSTSSFLLVAVAFERYYATIHPFQSLCRRRSPYIPPLLSFLGVLLAVPMAFVSFYDTETKKCDRNWPNCTAARVHNISWSFCNAMVPACIMGYLYARIILHLRKHKIVPSSSRSVLTESRAKVTKMLISVTIIFTACWIPQSVLCLISYTIPGGYTTVHLVSTTSALLNSSLNPVVYSFHSQRFRKNLVSLLCLDKKKHSPTKNIKTVKITAISLEMYEQCYRKSLSNRVALLSVKKFSL</sequence>
<dbReference type="PROSITE" id="PS50262">
    <property type="entry name" value="G_PROTEIN_RECEP_F1_2"/>
    <property type="match status" value="1"/>
</dbReference>
<dbReference type="GO" id="GO:0005886">
    <property type="term" value="C:plasma membrane"/>
    <property type="evidence" value="ECO:0007669"/>
    <property type="project" value="TreeGrafter"/>
</dbReference>
<dbReference type="Pfam" id="PF00001">
    <property type="entry name" value="7tm_1"/>
    <property type="match status" value="1"/>
</dbReference>
<feature type="domain" description="G-protein coupled receptors family 1 profile" evidence="9">
    <location>
        <begin position="25"/>
        <end position="272"/>
    </location>
</feature>
<dbReference type="InterPro" id="IPR017452">
    <property type="entry name" value="GPCR_Rhodpsn_7TM"/>
</dbReference>
<reference evidence="10" key="2">
    <citation type="journal article" date="2023" name="Science">
        <title>Genomic signatures of disease resistance in endangered staghorn corals.</title>
        <authorList>
            <person name="Vollmer S.V."/>
            <person name="Selwyn J.D."/>
            <person name="Despard B.A."/>
            <person name="Roesel C.L."/>
        </authorList>
    </citation>
    <scope>NUCLEOTIDE SEQUENCE</scope>
    <source>
        <strain evidence="10">K2</strain>
    </source>
</reference>
<dbReference type="CDD" id="cd00637">
    <property type="entry name" value="7tm_classA_rhodopsin-like"/>
    <property type="match status" value="1"/>
</dbReference>
<keyword evidence="11" id="KW-1185">Reference proteome</keyword>
<gene>
    <name evidence="10" type="ORF">P5673_020657</name>
</gene>
<feature type="transmembrane region" description="Helical" evidence="8">
    <location>
        <begin position="252"/>
        <end position="272"/>
    </location>
</feature>
<evidence type="ECO:0000256" key="1">
    <source>
        <dbReference type="ARBA" id="ARBA00004141"/>
    </source>
</evidence>
<feature type="transmembrane region" description="Helical" evidence="8">
    <location>
        <begin position="172"/>
        <end position="191"/>
    </location>
</feature>
<accession>A0AAD9V0Y9</accession>
<evidence type="ECO:0000259" key="9">
    <source>
        <dbReference type="PROSITE" id="PS50262"/>
    </source>
</evidence>
<dbReference type="SMART" id="SM01381">
    <property type="entry name" value="7TM_GPCR_Srsx"/>
    <property type="match status" value="1"/>
</dbReference>
<name>A0AAD9V0Y9_ACRCE</name>
<dbReference type="PANTHER" id="PTHR45695:SF9">
    <property type="entry name" value="LEUCOKININ RECEPTOR"/>
    <property type="match status" value="1"/>
</dbReference>
<keyword evidence="4" id="KW-0297">G-protein coupled receptor</keyword>
<dbReference type="PANTHER" id="PTHR45695">
    <property type="entry name" value="LEUCOKININ RECEPTOR-RELATED"/>
    <property type="match status" value="1"/>
</dbReference>
<evidence type="ECO:0000256" key="5">
    <source>
        <dbReference type="ARBA" id="ARBA00023136"/>
    </source>
</evidence>
<comment type="caution">
    <text evidence="10">The sequence shown here is derived from an EMBL/GenBank/DDBJ whole genome shotgun (WGS) entry which is preliminary data.</text>
</comment>
<reference evidence="10" key="1">
    <citation type="journal article" date="2023" name="G3 (Bethesda)">
        <title>Whole genome assembly and annotation of the endangered Caribbean coral Acropora cervicornis.</title>
        <authorList>
            <person name="Selwyn J.D."/>
            <person name="Vollmer S.V."/>
        </authorList>
    </citation>
    <scope>NUCLEOTIDE SEQUENCE</scope>
    <source>
        <strain evidence="10">K2</strain>
    </source>
</reference>
<feature type="transmembrane region" description="Helical" evidence="8">
    <location>
        <begin position="91"/>
        <end position="112"/>
    </location>
</feature>
<evidence type="ECO:0000256" key="6">
    <source>
        <dbReference type="ARBA" id="ARBA00023170"/>
    </source>
</evidence>
<feature type="transmembrane region" description="Helical" evidence="8">
    <location>
        <begin position="46"/>
        <end position="71"/>
    </location>
</feature>
<dbReference type="Proteomes" id="UP001249851">
    <property type="component" value="Unassembled WGS sequence"/>
</dbReference>
<dbReference type="GO" id="GO:0004930">
    <property type="term" value="F:G protein-coupled receptor activity"/>
    <property type="evidence" value="ECO:0007669"/>
    <property type="project" value="UniProtKB-KW"/>
</dbReference>
<keyword evidence="7" id="KW-0807">Transducer</keyword>
<dbReference type="InterPro" id="IPR000276">
    <property type="entry name" value="GPCR_Rhodpsn"/>
</dbReference>
<dbReference type="PRINTS" id="PR00237">
    <property type="entry name" value="GPCRRHODOPSN"/>
</dbReference>
<evidence type="ECO:0000256" key="2">
    <source>
        <dbReference type="ARBA" id="ARBA00022692"/>
    </source>
</evidence>
<comment type="subcellular location">
    <subcellularLocation>
        <location evidence="1">Membrane</location>
        <topology evidence="1">Multi-pass membrane protein</topology>
    </subcellularLocation>
</comment>
<keyword evidence="3 8" id="KW-1133">Transmembrane helix</keyword>
<keyword evidence="5 8" id="KW-0472">Membrane</keyword>
<organism evidence="10 11">
    <name type="scientific">Acropora cervicornis</name>
    <name type="common">Staghorn coral</name>
    <dbReference type="NCBI Taxonomy" id="6130"/>
    <lineage>
        <taxon>Eukaryota</taxon>
        <taxon>Metazoa</taxon>
        <taxon>Cnidaria</taxon>
        <taxon>Anthozoa</taxon>
        <taxon>Hexacorallia</taxon>
        <taxon>Scleractinia</taxon>
        <taxon>Astrocoeniina</taxon>
        <taxon>Acroporidae</taxon>
        <taxon>Acropora</taxon>
    </lineage>
</organism>
<keyword evidence="2 8" id="KW-0812">Transmembrane</keyword>
<evidence type="ECO:0000256" key="4">
    <source>
        <dbReference type="ARBA" id="ARBA00023040"/>
    </source>
</evidence>
<protein>
    <submittedName>
        <fullName evidence="10">QRFP-like peptide receptor</fullName>
    </submittedName>
</protein>
<evidence type="ECO:0000313" key="11">
    <source>
        <dbReference type="Proteomes" id="UP001249851"/>
    </source>
</evidence>
<evidence type="ECO:0000256" key="8">
    <source>
        <dbReference type="SAM" id="Phobius"/>
    </source>
</evidence>
<feature type="transmembrane region" description="Helical" evidence="8">
    <location>
        <begin position="132"/>
        <end position="152"/>
    </location>
</feature>
<proteinExistence type="predicted"/>